<keyword evidence="2" id="KW-0732">Signal</keyword>
<dbReference type="Proteomes" id="UP001497602">
    <property type="component" value="Unassembled WGS sequence"/>
</dbReference>
<dbReference type="InterPro" id="IPR011990">
    <property type="entry name" value="TPR-like_helical_dom_sf"/>
</dbReference>
<dbReference type="InterPro" id="IPR029058">
    <property type="entry name" value="AB_hydrolase_fold"/>
</dbReference>
<sequence length="410" mass="47225">MKNLILLCFLLVNGVLCAQKDVSLYNYQQHKINSKVLKEQVLVNISLPKDYKLYSKEKVYPVIVVLEPEFFSQIVSTTSHLSTLSGIPECIVISFPNRFSKSYGPQLYTNGSKFWPIEWKQMPFDGDPNEFNTFFKNELFPYLASNLRVAPYNIILGTSSTTPQVFHTFLNEPKLFQGYITIAAGDFLSMGYSSNSNLISAIENSIKKNPRTLNLYVASADSDIQNTPQIGMNLNQLQNKVTPYLSNSIKVSSEIISNETHYGIVLPAYINAMKMIFPLKKWDVDYRVFSIPNENTLMNINQYYEELSKEYGYKILPTISRWNSGNSLERVGEKLIRKKQYNQAIEIFKHIIQYQPKSHKAFFNLAKTHKSFSDHNKAELAIEQAIMLLDEGNMMYLKKYQNILKELQKN</sequence>
<organism evidence="3 4">
    <name type="scientific">Tenacibaculum vairaonense</name>
    <dbReference type="NCBI Taxonomy" id="3137860"/>
    <lineage>
        <taxon>Bacteria</taxon>
        <taxon>Pseudomonadati</taxon>
        <taxon>Bacteroidota</taxon>
        <taxon>Flavobacteriia</taxon>
        <taxon>Flavobacteriales</taxon>
        <taxon>Flavobacteriaceae</taxon>
        <taxon>Tenacibaculum</taxon>
    </lineage>
</organism>
<comment type="caution">
    <text evidence="3">The sequence shown here is derived from an EMBL/GenBank/DDBJ whole genome shotgun (WGS) entry which is preliminary data.</text>
</comment>
<keyword evidence="1" id="KW-0802">TPR repeat</keyword>
<proteinExistence type="predicted"/>
<dbReference type="Pfam" id="PF00756">
    <property type="entry name" value="Esterase"/>
    <property type="match status" value="1"/>
</dbReference>
<keyword evidence="4" id="KW-1185">Reference proteome</keyword>
<evidence type="ECO:0000313" key="4">
    <source>
        <dbReference type="Proteomes" id="UP001497602"/>
    </source>
</evidence>
<dbReference type="SUPFAM" id="SSF48452">
    <property type="entry name" value="TPR-like"/>
    <property type="match status" value="1"/>
</dbReference>
<name>A0ABP1FIE6_9FLAO</name>
<dbReference type="InterPro" id="IPR019734">
    <property type="entry name" value="TPR_rpt"/>
</dbReference>
<evidence type="ECO:0000256" key="1">
    <source>
        <dbReference type="PROSITE-ProRule" id="PRU00339"/>
    </source>
</evidence>
<reference evidence="3 4" key="1">
    <citation type="submission" date="2024-05" db="EMBL/GenBank/DDBJ databases">
        <authorList>
            <person name="Duchaud E."/>
        </authorList>
    </citation>
    <scope>NUCLEOTIDE SEQUENCE [LARGE SCALE GENOMIC DNA]</scope>
    <source>
        <strain evidence="3">Ena-SAMPLE-TAB-13-05-2024-13:56:06:370-140305</strain>
    </source>
</reference>
<feature type="signal peptide" evidence="2">
    <location>
        <begin position="1"/>
        <end position="18"/>
    </location>
</feature>
<dbReference type="EMBL" id="CAXJRC010000044">
    <property type="protein sequence ID" value="CAL2108363.1"/>
    <property type="molecule type" value="Genomic_DNA"/>
</dbReference>
<feature type="repeat" description="TPR" evidence="1">
    <location>
        <begin position="325"/>
        <end position="358"/>
    </location>
</feature>
<gene>
    <name evidence="3" type="ORF">T190115A13A_70136</name>
</gene>
<feature type="chain" id="PRO_5046027984" evidence="2">
    <location>
        <begin position="19"/>
        <end position="410"/>
    </location>
</feature>
<protein>
    <submittedName>
        <fullName evidence="3">TPR_REGION domain-containing protein</fullName>
    </submittedName>
</protein>
<dbReference type="RefSeq" id="WP_348739953.1">
    <property type="nucleotide sequence ID" value="NZ_CAXJRC010000044.1"/>
</dbReference>
<accession>A0ABP1FIE6</accession>
<dbReference type="SUPFAM" id="SSF53474">
    <property type="entry name" value="alpha/beta-Hydrolases"/>
    <property type="match status" value="1"/>
</dbReference>
<dbReference type="InterPro" id="IPR000801">
    <property type="entry name" value="Esterase-like"/>
</dbReference>
<evidence type="ECO:0000313" key="3">
    <source>
        <dbReference type="EMBL" id="CAL2108363.1"/>
    </source>
</evidence>
<evidence type="ECO:0000256" key="2">
    <source>
        <dbReference type="SAM" id="SignalP"/>
    </source>
</evidence>
<dbReference type="Gene3D" id="1.25.40.10">
    <property type="entry name" value="Tetratricopeptide repeat domain"/>
    <property type="match status" value="1"/>
</dbReference>
<dbReference type="Gene3D" id="3.40.50.1820">
    <property type="entry name" value="alpha/beta hydrolase"/>
    <property type="match status" value="1"/>
</dbReference>
<dbReference type="PROSITE" id="PS50005">
    <property type="entry name" value="TPR"/>
    <property type="match status" value="1"/>
</dbReference>